<accession>A0ABN1JWT7</accession>
<gene>
    <name evidence="3" type="ORF">GCM10009431_26550</name>
</gene>
<evidence type="ECO:0000313" key="4">
    <source>
        <dbReference type="Proteomes" id="UP001500736"/>
    </source>
</evidence>
<keyword evidence="2" id="KW-0472">Membrane</keyword>
<reference evidence="3 4" key="1">
    <citation type="journal article" date="2019" name="Int. J. Syst. Evol. Microbiol.">
        <title>The Global Catalogue of Microorganisms (GCM) 10K type strain sequencing project: providing services to taxonomists for standard genome sequencing and annotation.</title>
        <authorList>
            <consortium name="The Broad Institute Genomics Platform"/>
            <consortium name="The Broad Institute Genome Sequencing Center for Infectious Disease"/>
            <person name="Wu L."/>
            <person name="Ma J."/>
        </authorList>
    </citation>
    <scope>NUCLEOTIDE SEQUENCE [LARGE SCALE GENOMIC DNA]</scope>
    <source>
        <strain evidence="3 4">JCM 15976</strain>
    </source>
</reference>
<evidence type="ECO:0000256" key="1">
    <source>
        <dbReference type="SAM" id="MobiDB-lite"/>
    </source>
</evidence>
<keyword evidence="2" id="KW-0812">Transmembrane</keyword>
<protein>
    <recommendedName>
        <fullName evidence="5">Periplasmic heavy metal sensor</fullName>
    </recommendedName>
</protein>
<feature type="transmembrane region" description="Helical" evidence="2">
    <location>
        <begin position="6"/>
        <end position="27"/>
    </location>
</feature>
<sequence>MKKNTIIYSLLVFLVIMNMFFLYNYMFKPTNINERRQQNNKDFIVSELGFSEEQKAEFRKKSISHHEAMRRLNDEIKILKDELFGKLSDDIVNDGVIDSITSLIGEKEKSKEQEVFRHFKMIQELSNDKQKEKFKMIIMDALRRNDRGANRIPPPPREENNRIRPPRN</sequence>
<keyword evidence="2" id="KW-1133">Transmembrane helix</keyword>
<dbReference type="EMBL" id="BAAAGF010000004">
    <property type="protein sequence ID" value="GAA0748229.1"/>
    <property type="molecule type" value="Genomic_DNA"/>
</dbReference>
<comment type="caution">
    <text evidence="3">The sequence shown here is derived from an EMBL/GenBank/DDBJ whole genome shotgun (WGS) entry which is preliminary data.</text>
</comment>
<evidence type="ECO:0000256" key="2">
    <source>
        <dbReference type="SAM" id="Phobius"/>
    </source>
</evidence>
<organism evidence="3 4">
    <name type="scientific">Gaetbulibacter jejuensis</name>
    <dbReference type="NCBI Taxonomy" id="584607"/>
    <lineage>
        <taxon>Bacteria</taxon>
        <taxon>Pseudomonadati</taxon>
        <taxon>Bacteroidota</taxon>
        <taxon>Flavobacteriia</taxon>
        <taxon>Flavobacteriales</taxon>
        <taxon>Flavobacteriaceae</taxon>
        <taxon>Gaetbulibacter</taxon>
    </lineage>
</organism>
<proteinExistence type="predicted"/>
<keyword evidence="4" id="KW-1185">Reference proteome</keyword>
<evidence type="ECO:0008006" key="5">
    <source>
        <dbReference type="Google" id="ProtNLM"/>
    </source>
</evidence>
<evidence type="ECO:0000313" key="3">
    <source>
        <dbReference type="EMBL" id="GAA0748229.1"/>
    </source>
</evidence>
<dbReference type="Proteomes" id="UP001500736">
    <property type="component" value="Unassembled WGS sequence"/>
</dbReference>
<feature type="region of interest" description="Disordered" evidence="1">
    <location>
        <begin position="145"/>
        <end position="168"/>
    </location>
</feature>
<dbReference type="Gene3D" id="1.20.120.1490">
    <property type="match status" value="1"/>
</dbReference>
<name>A0ABN1JWT7_9FLAO</name>